<dbReference type="OrthoDB" id="10068367at2759"/>
<evidence type="ECO:0000313" key="1">
    <source>
        <dbReference type="EMBL" id="CAH0713791.1"/>
    </source>
</evidence>
<organism evidence="1 2">
    <name type="scientific">Brenthis ino</name>
    <name type="common">lesser marbled fritillary</name>
    <dbReference type="NCBI Taxonomy" id="405034"/>
    <lineage>
        <taxon>Eukaryota</taxon>
        <taxon>Metazoa</taxon>
        <taxon>Ecdysozoa</taxon>
        <taxon>Arthropoda</taxon>
        <taxon>Hexapoda</taxon>
        <taxon>Insecta</taxon>
        <taxon>Pterygota</taxon>
        <taxon>Neoptera</taxon>
        <taxon>Endopterygota</taxon>
        <taxon>Lepidoptera</taxon>
        <taxon>Glossata</taxon>
        <taxon>Ditrysia</taxon>
        <taxon>Papilionoidea</taxon>
        <taxon>Nymphalidae</taxon>
        <taxon>Heliconiinae</taxon>
        <taxon>Argynnini</taxon>
        <taxon>Brenthis</taxon>
    </lineage>
</organism>
<dbReference type="EMBL" id="OV170221">
    <property type="protein sequence ID" value="CAH0713791.1"/>
    <property type="molecule type" value="Genomic_DNA"/>
</dbReference>
<keyword evidence="2" id="KW-1185">Reference proteome</keyword>
<proteinExistence type="predicted"/>
<protein>
    <submittedName>
        <fullName evidence="1">Uncharacterized protein</fullName>
    </submittedName>
</protein>
<reference evidence="1" key="1">
    <citation type="submission" date="2021-12" db="EMBL/GenBank/DDBJ databases">
        <authorList>
            <person name="Martin H S."/>
        </authorList>
    </citation>
    <scope>NUCLEOTIDE SEQUENCE</scope>
</reference>
<dbReference type="Proteomes" id="UP000838878">
    <property type="component" value="Chromosome 1"/>
</dbReference>
<name>A0A8J9Y4Y1_9NEOP</name>
<gene>
    <name evidence="1" type="ORF">BINO364_LOCUS911</name>
</gene>
<accession>A0A8J9Y4Y1</accession>
<feature type="non-terminal residue" evidence="1">
    <location>
        <position position="115"/>
    </location>
</feature>
<evidence type="ECO:0000313" key="2">
    <source>
        <dbReference type="Proteomes" id="UP000838878"/>
    </source>
</evidence>
<sequence>MCPPSCGKESRHFDTLTRHCTDTPRHARSDTTRATARRVLIPQPSLTHGFSTTIHNRQRRQYKPSTGGKETAIVAIAGRGRNHQPVGVRGWRLHFSTFFRACTMVVVRFVGHVRQ</sequence>
<dbReference type="AlphaFoldDB" id="A0A8J9Y4Y1"/>